<feature type="transmembrane region" description="Helical" evidence="1">
    <location>
        <begin position="17"/>
        <end position="36"/>
    </location>
</feature>
<evidence type="ECO:0000313" key="2">
    <source>
        <dbReference type="EMBL" id="CUR61591.1"/>
    </source>
</evidence>
<proteinExistence type="predicted"/>
<reference evidence="2" key="1">
    <citation type="submission" date="2015-08" db="EMBL/GenBank/DDBJ databases">
        <authorList>
            <person name="Babu N.S."/>
            <person name="Beckwith C.J."/>
            <person name="Beseler K.G."/>
            <person name="Brison A."/>
            <person name="Carone J.V."/>
            <person name="Caskin T.P."/>
            <person name="Diamond M."/>
            <person name="Durham M.E."/>
            <person name="Foxe J.M."/>
            <person name="Go M."/>
            <person name="Henderson B.A."/>
            <person name="Jones I.B."/>
            <person name="McGettigan J.A."/>
            <person name="Micheletti S.J."/>
            <person name="Nasrallah M.E."/>
            <person name="Ortiz D."/>
            <person name="Piller C.R."/>
            <person name="Privatt S.R."/>
            <person name="Schneider S.L."/>
            <person name="Sharp S."/>
            <person name="Smith T.C."/>
            <person name="Stanton J.D."/>
            <person name="Ullery H.E."/>
            <person name="Wilson R.J."/>
            <person name="Serrano M.G."/>
            <person name="Buck G."/>
            <person name="Lee V."/>
            <person name="Wang Y."/>
            <person name="Carvalho R."/>
            <person name="Voegtly L."/>
            <person name="Shi R."/>
            <person name="Duckworth R."/>
            <person name="Johnson A."/>
            <person name="Loviza R."/>
            <person name="Walstead R."/>
            <person name="Shah Z."/>
            <person name="Kiflezghi M."/>
            <person name="Wade K."/>
            <person name="Ball S.L."/>
            <person name="Bradley K.W."/>
            <person name="Asai D.J."/>
            <person name="Bowman C.A."/>
            <person name="Russell D.A."/>
            <person name="Pope W.H."/>
            <person name="Jacobs-Sera D."/>
            <person name="Hendrix R.W."/>
            <person name="Hatfull G.F."/>
        </authorList>
    </citation>
    <scope>NUCLEOTIDE SEQUENCE</scope>
</reference>
<dbReference type="EMBL" id="CZKB01000019">
    <property type="protein sequence ID" value="CUR61591.1"/>
    <property type="molecule type" value="Genomic_DNA"/>
</dbReference>
<evidence type="ECO:0000256" key="1">
    <source>
        <dbReference type="SAM" id="Phobius"/>
    </source>
</evidence>
<feature type="transmembrane region" description="Helical" evidence="1">
    <location>
        <begin position="73"/>
        <end position="92"/>
    </location>
</feature>
<gene>
    <name evidence="2" type="ORF">NOCA1260029</name>
</gene>
<accession>A0A2P2CI66</accession>
<name>A0A2P2CI66_9ZZZZ</name>
<keyword evidence="1" id="KW-0812">Transmembrane</keyword>
<keyword evidence="1" id="KW-1133">Transmembrane helix</keyword>
<feature type="transmembrane region" description="Helical" evidence="1">
    <location>
        <begin position="48"/>
        <end position="66"/>
    </location>
</feature>
<sequence length="138" mass="14591">MENSESRVVMPEAAPEFHLATNALAVCLISSAAFGLAGSFSDWTSGEFALAGLLIGFTSVTTVIVVRHRWGRASEAIGFFAGAVVAWAVSTVSLRHDQDSTDALIGRTLLGAALSGLCVTSFWLWTQVIASRRDQGSD</sequence>
<organism evidence="2">
    <name type="scientific">metagenome</name>
    <dbReference type="NCBI Taxonomy" id="256318"/>
    <lineage>
        <taxon>unclassified sequences</taxon>
        <taxon>metagenomes</taxon>
    </lineage>
</organism>
<protein>
    <submittedName>
        <fullName evidence="2">Uncharacterized protein</fullName>
    </submittedName>
</protein>
<keyword evidence="1" id="KW-0472">Membrane</keyword>
<dbReference type="AlphaFoldDB" id="A0A2P2CI66"/>
<feature type="transmembrane region" description="Helical" evidence="1">
    <location>
        <begin position="104"/>
        <end position="125"/>
    </location>
</feature>